<sequence>MDCPPTEFRRDNHVPPDCIPLVFMTLRRSTPLSNRLKMAMAQSQRLC</sequence>
<evidence type="ECO:0000313" key="2">
    <source>
        <dbReference type="Proteomes" id="UP000215086"/>
    </source>
</evidence>
<protein>
    <submittedName>
        <fullName evidence="1">Uncharacterized protein</fullName>
    </submittedName>
</protein>
<reference evidence="1 2" key="1">
    <citation type="journal article" name="Front. Microbiol.">
        <title>Sugar Metabolism of the First Thermophilic Planctomycete Thermogutta terrifontis: Comparative Genomic and Transcriptomic Approaches.</title>
        <authorList>
            <person name="Elcheninov A.G."/>
            <person name="Menzel P."/>
            <person name="Gudbergsdottir S.R."/>
            <person name="Slesarev A.I."/>
            <person name="Kadnikov V.V."/>
            <person name="Krogh A."/>
            <person name="Bonch-Osmolovskaya E.A."/>
            <person name="Peng X."/>
            <person name="Kublanov I.V."/>
        </authorList>
    </citation>
    <scope>NUCLEOTIDE SEQUENCE [LARGE SCALE GENOMIC DNA]</scope>
    <source>
        <strain evidence="1 2">R1</strain>
    </source>
</reference>
<organism evidence="1 2">
    <name type="scientific">Thermogutta terrifontis</name>
    <dbReference type="NCBI Taxonomy" id="1331910"/>
    <lineage>
        <taxon>Bacteria</taxon>
        <taxon>Pseudomonadati</taxon>
        <taxon>Planctomycetota</taxon>
        <taxon>Planctomycetia</taxon>
        <taxon>Pirellulales</taxon>
        <taxon>Thermoguttaceae</taxon>
        <taxon>Thermogutta</taxon>
    </lineage>
</organism>
<proteinExistence type="predicted"/>
<keyword evidence="2" id="KW-1185">Reference proteome</keyword>
<dbReference type="AlphaFoldDB" id="A0A286RFV6"/>
<name>A0A286RFV6_9BACT</name>
<gene>
    <name evidence="1" type="ORF">THTE_2239</name>
</gene>
<dbReference type="Proteomes" id="UP000215086">
    <property type="component" value="Chromosome"/>
</dbReference>
<evidence type="ECO:0000313" key="1">
    <source>
        <dbReference type="EMBL" id="ASV74841.1"/>
    </source>
</evidence>
<dbReference type="KEGG" id="ttf:THTE_2239"/>
<accession>A0A286RFV6</accession>
<dbReference type="EMBL" id="CP018477">
    <property type="protein sequence ID" value="ASV74841.1"/>
    <property type="molecule type" value="Genomic_DNA"/>
</dbReference>